<gene>
    <name evidence="4" type="ORF">METZ01_LOCUS214575</name>
</gene>
<proteinExistence type="inferred from homology"/>
<accession>A0A382FIA6</accession>
<dbReference type="InterPro" id="IPR000873">
    <property type="entry name" value="AMP-dep_synth/lig_dom"/>
</dbReference>
<name>A0A382FIA6_9ZZZZ</name>
<dbReference type="GO" id="GO:0031956">
    <property type="term" value="F:medium-chain fatty acid-CoA ligase activity"/>
    <property type="evidence" value="ECO:0007669"/>
    <property type="project" value="TreeGrafter"/>
</dbReference>
<dbReference type="InterPro" id="IPR020845">
    <property type="entry name" value="AMP-binding_CS"/>
</dbReference>
<dbReference type="Pfam" id="PF00501">
    <property type="entry name" value="AMP-binding"/>
    <property type="match status" value="1"/>
</dbReference>
<comment type="similarity">
    <text evidence="1">Belongs to the ATP-dependent AMP-binding enzyme family.</text>
</comment>
<feature type="domain" description="AMP-dependent synthetase/ligase" evidence="3">
    <location>
        <begin position="31"/>
        <end position="393"/>
    </location>
</feature>
<evidence type="ECO:0000313" key="4">
    <source>
        <dbReference type="EMBL" id="SVB61721.1"/>
    </source>
</evidence>
<evidence type="ECO:0000259" key="3">
    <source>
        <dbReference type="Pfam" id="PF00501"/>
    </source>
</evidence>
<dbReference type="PANTHER" id="PTHR43201:SF5">
    <property type="entry name" value="MEDIUM-CHAIN ACYL-COA LIGASE ACSF2, MITOCHONDRIAL"/>
    <property type="match status" value="1"/>
</dbReference>
<dbReference type="AlphaFoldDB" id="A0A382FIA6"/>
<dbReference type="Gene3D" id="2.30.38.10">
    <property type="entry name" value="Luciferase, Domain 3"/>
    <property type="match status" value="1"/>
</dbReference>
<reference evidence="4" key="1">
    <citation type="submission" date="2018-05" db="EMBL/GenBank/DDBJ databases">
        <authorList>
            <person name="Lanie J.A."/>
            <person name="Ng W.-L."/>
            <person name="Kazmierczak K.M."/>
            <person name="Andrzejewski T.M."/>
            <person name="Davidsen T.M."/>
            <person name="Wayne K.J."/>
            <person name="Tettelin H."/>
            <person name="Glass J.I."/>
            <person name="Rusch D."/>
            <person name="Podicherti R."/>
            <person name="Tsui H.-C.T."/>
            <person name="Winkler M.E."/>
        </authorList>
    </citation>
    <scope>NUCLEOTIDE SEQUENCE</scope>
</reference>
<dbReference type="PANTHER" id="PTHR43201">
    <property type="entry name" value="ACYL-COA SYNTHETASE"/>
    <property type="match status" value="1"/>
</dbReference>
<dbReference type="EMBL" id="UINC01049667">
    <property type="protein sequence ID" value="SVB61721.1"/>
    <property type="molecule type" value="Genomic_DNA"/>
</dbReference>
<dbReference type="Gene3D" id="3.40.50.980">
    <property type="match status" value="2"/>
</dbReference>
<evidence type="ECO:0000256" key="1">
    <source>
        <dbReference type="ARBA" id="ARBA00006432"/>
    </source>
</evidence>
<protein>
    <recommendedName>
        <fullName evidence="3">AMP-dependent synthetase/ligase domain-containing protein</fullName>
    </recommendedName>
</protein>
<feature type="non-terminal residue" evidence="4">
    <location>
        <position position="432"/>
    </location>
</feature>
<organism evidence="4">
    <name type="scientific">marine metagenome</name>
    <dbReference type="NCBI Taxonomy" id="408172"/>
    <lineage>
        <taxon>unclassified sequences</taxon>
        <taxon>metagenomes</taxon>
        <taxon>ecological metagenomes</taxon>
    </lineage>
</organism>
<evidence type="ECO:0000256" key="2">
    <source>
        <dbReference type="ARBA" id="ARBA00022598"/>
    </source>
</evidence>
<dbReference type="GO" id="GO:0006631">
    <property type="term" value="P:fatty acid metabolic process"/>
    <property type="evidence" value="ECO:0007669"/>
    <property type="project" value="TreeGrafter"/>
</dbReference>
<dbReference type="PROSITE" id="PS00455">
    <property type="entry name" value="AMP_BINDING"/>
    <property type="match status" value="1"/>
</dbReference>
<sequence length="432" mass="47852">MELTMPLTESFFPAIEDEEIVDLTVGDILRIAAKEDPDKVALVETNMECQLGQEWTYQELLQDSERVAYNLLNQFNPGDKIAVWSPNTAEWVILEFACALSGMVLVTVNPSYQVNELHYVLEQSQSSALYLIHEYRGNPMLEIAQKATKDLLNIKSIIDMDNKDEFYGIDVSPVDLPEVKPSDAAQIQYTSGTTGFPKGAVLHHLGLINNARLCANRVDIGRDDVWLNFMPMFHTSGCALALLGCVQKRGKLILIKFFDPPKVNALTEQEKGTTFFGVPTMLIALLDSHEVSPVDYSSVKIAISGGSMVAPELVRRVKNTVDCSFSTVYGQTETSPVLTQTFPDDSEEDICNTVGQPLPNKDIAILDPQTSEVLPLDTIGEICSRGYCNMLRYNDNPEATKATIGEDGWLHTGDLGSMDERGYVKITGRLKE</sequence>
<dbReference type="SUPFAM" id="SSF56801">
    <property type="entry name" value="Acetyl-CoA synthetase-like"/>
    <property type="match status" value="1"/>
</dbReference>
<keyword evidence="2" id="KW-0436">Ligase</keyword>